<accession>A0A848HH55</accession>
<dbReference type="EMBL" id="JABBGG010000003">
    <property type="protein sequence ID" value="NML60755.1"/>
    <property type="molecule type" value="Genomic_DNA"/>
</dbReference>
<dbReference type="RefSeq" id="WP_169464475.1">
    <property type="nucleotide sequence ID" value="NZ_JABBGG010000003.1"/>
</dbReference>
<reference evidence="1 2" key="1">
    <citation type="submission" date="2020-04" db="EMBL/GenBank/DDBJ databases">
        <title>Massilia sp. RP-1-19 isolated from soil.</title>
        <authorList>
            <person name="Dahal R.H."/>
        </authorList>
    </citation>
    <scope>NUCLEOTIDE SEQUENCE [LARGE SCALE GENOMIC DNA]</scope>
    <source>
        <strain evidence="1 2">RP-1-19</strain>
    </source>
</reference>
<comment type="caution">
    <text evidence="1">The sequence shown here is derived from an EMBL/GenBank/DDBJ whole genome shotgun (WGS) entry which is preliminary data.</text>
</comment>
<evidence type="ECO:0000313" key="2">
    <source>
        <dbReference type="Proteomes" id="UP000583752"/>
    </source>
</evidence>
<dbReference type="InterPro" id="IPR046038">
    <property type="entry name" value="DUF5996"/>
</dbReference>
<dbReference type="Proteomes" id="UP000583752">
    <property type="component" value="Unassembled WGS sequence"/>
</dbReference>
<keyword evidence="2" id="KW-1185">Reference proteome</keyword>
<gene>
    <name evidence="1" type="ORF">HHL21_06585</name>
</gene>
<dbReference type="AlphaFoldDB" id="A0A848HH55"/>
<evidence type="ECO:0008006" key="3">
    <source>
        <dbReference type="Google" id="ProtNLM"/>
    </source>
</evidence>
<proteinExistence type="predicted"/>
<protein>
    <recommendedName>
        <fullName evidence="3">Ava_C0101 and related proteins</fullName>
    </recommendedName>
</protein>
<sequence>MPLSASAGAKPDNSAWPGLPFHDWKETCATLHLWTQIVGKVRLVRTPWLNHSWHVPFYLTARGLTTSPIPYGSRAFDVEFDFIDHLLRISTSDGLAKAMGLQPRSVASFYREFFACLSGLGLTIQIGPRPNEIADAIPFDQDDRHASYDAAAANRFWRALLQADRVMKEFRTRFVGKCSPVHFFWGSFDLAVTRFSGARAPQHPGGIPNCPDWVTRDAYSHEVYSCGFWPGGDALPMPIFYAYAHPQPAGFNTAQPPPATATYNEAFGEFILPYDAVREAAQPDDLLLDFFQGTYEAAADLGKWRRAELEYQGPQHKRAGT</sequence>
<organism evidence="1 2">
    <name type="scientific">Massilia polaris</name>
    <dbReference type="NCBI Taxonomy" id="2728846"/>
    <lineage>
        <taxon>Bacteria</taxon>
        <taxon>Pseudomonadati</taxon>
        <taxon>Pseudomonadota</taxon>
        <taxon>Betaproteobacteria</taxon>
        <taxon>Burkholderiales</taxon>
        <taxon>Oxalobacteraceae</taxon>
        <taxon>Telluria group</taxon>
        <taxon>Massilia</taxon>
    </lineage>
</organism>
<dbReference type="Pfam" id="PF19459">
    <property type="entry name" value="DUF5996"/>
    <property type="match status" value="1"/>
</dbReference>
<evidence type="ECO:0000313" key="1">
    <source>
        <dbReference type="EMBL" id="NML60755.1"/>
    </source>
</evidence>
<name>A0A848HH55_9BURK</name>